<dbReference type="Proteomes" id="UP000466831">
    <property type="component" value="Chromosome"/>
</dbReference>
<name>A0ABM7J6K8_9MYCO</name>
<keyword evidence="3" id="KW-1185">Reference proteome</keyword>
<proteinExistence type="predicted"/>
<evidence type="ECO:0000313" key="3">
    <source>
        <dbReference type="Proteomes" id="UP000466831"/>
    </source>
</evidence>
<organism evidence="2 3">
    <name type="scientific">Mycobacterium marseillense</name>
    <dbReference type="NCBI Taxonomy" id="701042"/>
    <lineage>
        <taxon>Bacteria</taxon>
        <taxon>Bacillati</taxon>
        <taxon>Actinomycetota</taxon>
        <taxon>Actinomycetes</taxon>
        <taxon>Mycobacteriales</taxon>
        <taxon>Mycobacteriaceae</taxon>
        <taxon>Mycobacterium</taxon>
        <taxon>Mycobacterium avium complex (MAC)</taxon>
    </lineage>
</organism>
<protein>
    <submittedName>
        <fullName evidence="2">Uncharacterized protein</fullName>
    </submittedName>
</protein>
<gene>
    <name evidence="2" type="ORF">MMARJ_01270</name>
</gene>
<reference evidence="2 3" key="1">
    <citation type="journal article" date="2019" name="Emerg. Microbes Infect.">
        <title>Comprehensive subspecies identification of 175 nontuberculous mycobacteria species based on 7547 genomic profiles.</title>
        <authorList>
            <person name="Matsumoto Y."/>
            <person name="Kinjo T."/>
            <person name="Motooka D."/>
            <person name="Nabeya D."/>
            <person name="Jung N."/>
            <person name="Uechi K."/>
            <person name="Horii T."/>
            <person name="Iida T."/>
            <person name="Fujita J."/>
            <person name="Nakamura S."/>
        </authorList>
    </citation>
    <scope>NUCLEOTIDE SEQUENCE [LARGE SCALE GENOMIC DNA]</scope>
    <source>
        <strain evidence="2 3">JCM 17324</strain>
    </source>
</reference>
<dbReference type="EMBL" id="AP022584">
    <property type="protein sequence ID" value="BBY09387.1"/>
    <property type="molecule type" value="Genomic_DNA"/>
</dbReference>
<feature type="region of interest" description="Disordered" evidence="1">
    <location>
        <begin position="31"/>
        <end position="67"/>
    </location>
</feature>
<evidence type="ECO:0000256" key="1">
    <source>
        <dbReference type="SAM" id="MobiDB-lite"/>
    </source>
</evidence>
<sequence>MLILYFHKTYYPDPAMAIPVGMTRRPHERCRSGRHRTEEDMSPSNPLKDNVIGWPLEPASGDVRADK</sequence>
<evidence type="ECO:0000313" key="2">
    <source>
        <dbReference type="EMBL" id="BBY09387.1"/>
    </source>
</evidence>
<accession>A0ABM7J6K8</accession>